<keyword evidence="1" id="KW-0812">Transmembrane</keyword>
<organism evidence="2 3">
    <name type="scientific">Steinernema glaseri</name>
    <dbReference type="NCBI Taxonomy" id="37863"/>
    <lineage>
        <taxon>Eukaryota</taxon>
        <taxon>Metazoa</taxon>
        <taxon>Ecdysozoa</taxon>
        <taxon>Nematoda</taxon>
        <taxon>Chromadorea</taxon>
        <taxon>Rhabditida</taxon>
        <taxon>Tylenchina</taxon>
        <taxon>Panagrolaimomorpha</taxon>
        <taxon>Strongyloidoidea</taxon>
        <taxon>Steinernematidae</taxon>
        <taxon>Steinernema</taxon>
    </lineage>
</organism>
<dbReference type="WBParaSite" id="L893_g2944.t1">
    <property type="protein sequence ID" value="L893_g2944.t1"/>
    <property type="gene ID" value="L893_g2944"/>
</dbReference>
<protein>
    <submittedName>
        <fullName evidence="3">PsbP domain-containing protein</fullName>
    </submittedName>
</protein>
<reference evidence="3" key="1">
    <citation type="submission" date="2016-11" db="UniProtKB">
        <authorList>
            <consortium name="WormBaseParasite"/>
        </authorList>
    </citation>
    <scope>IDENTIFICATION</scope>
</reference>
<feature type="transmembrane region" description="Helical" evidence="1">
    <location>
        <begin position="143"/>
        <end position="161"/>
    </location>
</feature>
<name>A0A1I7ZSB8_9BILA</name>
<evidence type="ECO:0000256" key="1">
    <source>
        <dbReference type="SAM" id="Phobius"/>
    </source>
</evidence>
<sequence>METNSSIRPKNSTGKALFAVFIDSTFFANKTLEFNTPTTISEVAKKMTLDFFLDSSERVAALAQKYDQQFDAFSLADLHTNIEDGAKYEIRYRTCSSVEDSTWEQIMQQGDHCTQQNNTRNEASGLTATEQFMLQAIAAFNSTLARLWLFNSTFVLFVVIFDSRK</sequence>
<keyword evidence="1" id="KW-0472">Membrane</keyword>
<accession>A0A1I7ZSB8</accession>
<evidence type="ECO:0000313" key="2">
    <source>
        <dbReference type="Proteomes" id="UP000095287"/>
    </source>
</evidence>
<dbReference type="Proteomes" id="UP000095287">
    <property type="component" value="Unplaced"/>
</dbReference>
<keyword evidence="2" id="KW-1185">Reference proteome</keyword>
<dbReference type="AlphaFoldDB" id="A0A1I7ZSB8"/>
<evidence type="ECO:0000313" key="3">
    <source>
        <dbReference type="WBParaSite" id="L893_g2944.t1"/>
    </source>
</evidence>
<keyword evidence="1" id="KW-1133">Transmembrane helix</keyword>
<proteinExistence type="predicted"/>